<feature type="transmembrane region" description="Helical" evidence="1">
    <location>
        <begin position="46"/>
        <end position="70"/>
    </location>
</feature>
<name>A0A251U8A7_HELAN</name>
<accession>A0A251U8A7</accession>
<dbReference type="PANTHER" id="PTHR37746">
    <property type="entry name" value="TRANSMEMBRANE PROTEIN"/>
    <property type="match status" value="1"/>
</dbReference>
<evidence type="ECO:0008006" key="5">
    <source>
        <dbReference type="Google" id="ProtNLM"/>
    </source>
</evidence>
<evidence type="ECO:0000313" key="4">
    <source>
        <dbReference type="Proteomes" id="UP000215914"/>
    </source>
</evidence>
<dbReference type="Proteomes" id="UP000215914">
    <property type="component" value="Chromosome 8"/>
</dbReference>
<dbReference type="EMBL" id="MNCJ02000332">
    <property type="protein sequence ID" value="KAF5756538.1"/>
    <property type="molecule type" value="Genomic_DNA"/>
</dbReference>
<proteinExistence type="predicted"/>
<dbReference type="AlphaFoldDB" id="A0A251U8A7"/>
<evidence type="ECO:0000313" key="3">
    <source>
        <dbReference type="EMBL" id="OTG18531.1"/>
    </source>
</evidence>
<dbReference type="PANTHER" id="PTHR37746:SF1">
    <property type="entry name" value="TRANSMEMBRANE PROTEIN"/>
    <property type="match status" value="1"/>
</dbReference>
<reference evidence="3" key="2">
    <citation type="submission" date="2017-02" db="EMBL/GenBank/DDBJ databases">
        <title>Sunflower complete genome.</title>
        <authorList>
            <person name="Langlade N."/>
            <person name="Munos S."/>
        </authorList>
    </citation>
    <scope>NUCLEOTIDE SEQUENCE [LARGE SCALE GENOMIC DNA]</scope>
    <source>
        <tissue evidence="3">Leaves</tissue>
    </source>
</reference>
<sequence>MYIFPYKTPSPSLINGLLPIHVLNSSQPMESNSIPFISFINSIHDLFSTFSCFCSHPLFSTFVTIYTLILLYAPSFFLKVVLSPVLNSTAIILLFLLKFGANERSGKDLTSQEIRILGLNKDEHFEQSSNDGNNSALDSSYVLESPFLEQKVVDFRNNQINITFEAKVGLGFGSNQTSTESKPDSRLYLESNQVYVEFEHDLVHQSNPQYDCDKGELLDTNPMKSSQVVEKGETRMEMDSIKVDATMKFLEWNMKAPLEIIYEAYEGEEEDDDSNKYNMDSSENYVMGCERYPSLSLYYPESETDSSSDDDFPVNEKWKAPESVFFKWETEDDERDELIEISLDHYEKRSTEFCQDEEDSLIEIDIFPQETE</sequence>
<dbReference type="OMA" id="HRHAPME"/>
<keyword evidence="1" id="KW-0812">Transmembrane</keyword>
<feature type="transmembrane region" description="Helical" evidence="1">
    <location>
        <begin position="76"/>
        <end position="97"/>
    </location>
</feature>
<protein>
    <recommendedName>
        <fullName evidence="5">Transmembrane protein</fullName>
    </recommendedName>
</protein>
<evidence type="ECO:0000256" key="1">
    <source>
        <dbReference type="SAM" id="Phobius"/>
    </source>
</evidence>
<keyword evidence="4" id="KW-1185">Reference proteome</keyword>
<evidence type="ECO:0000313" key="2">
    <source>
        <dbReference type="EMBL" id="KAF5756538.1"/>
    </source>
</evidence>
<keyword evidence="1" id="KW-1133">Transmembrane helix</keyword>
<reference evidence="2 4" key="1">
    <citation type="journal article" date="2017" name="Nature">
        <title>The sunflower genome provides insights into oil metabolism, flowering and Asterid evolution.</title>
        <authorList>
            <person name="Badouin H."/>
            <person name="Gouzy J."/>
            <person name="Grassa C.J."/>
            <person name="Murat F."/>
            <person name="Staton S.E."/>
            <person name="Cottret L."/>
            <person name="Lelandais-Briere C."/>
            <person name="Owens G.L."/>
            <person name="Carrere S."/>
            <person name="Mayjonade B."/>
            <person name="Legrand L."/>
            <person name="Gill N."/>
            <person name="Kane N.C."/>
            <person name="Bowers J.E."/>
            <person name="Hubner S."/>
            <person name="Bellec A."/>
            <person name="Berard A."/>
            <person name="Berges H."/>
            <person name="Blanchet N."/>
            <person name="Boniface M.C."/>
            <person name="Brunel D."/>
            <person name="Catrice O."/>
            <person name="Chaidir N."/>
            <person name="Claudel C."/>
            <person name="Donnadieu C."/>
            <person name="Faraut T."/>
            <person name="Fievet G."/>
            <person name="Helmstetter N."/>
            <person name="King M."/>
            <person name="Knapp S.J."/>
            <person name="Lai Z."/>
            <person name="Le Paslier M.C."/>
            <person name="Lippi Y."/>
            <person name="Lorenzon L."/>
            <person name="Mandel J.R."/>
            <person name="Marage G."/>
            <person name="Marchand G."/>
            <person name="Marquand E."/>
            <person name="Bret-Mestries E."/>
            <person name="Morien E."/>
            <person name="Nambeesan S."/>
            <person name="Nguyen T."/>
            <person name="Pegot-Espagnet P."/>
            <person name="Pouilly N."/>
            <person name="Raftis F."/>
            <person name="Sallet E."/>
            <person name="Schiex T."/>
            <person name="Thomas J."/>
            <person name="Vandecasteele C."/>
            <person name="Vares D."/>
            <person name="Vear F."/>
            <person name="Vautrin S."/>
            <person name="Crespi M."/>
            <person name="Mangin B."/>
            <person name="Burke J.M."/>
            <person name="Salse J."/>
            <person name="Munos S."/>
            <person name="Vincourt P."/>
            <person name="Rieseberg L.H."/>
            <person name="Langlade N.B."/>
        </authorList>
    </citation>
    <scope>NUCLEOTIDE SEQUENCE [LARGE SCALE GENOMIC DNA]</scope>
    <source>
        <strain evidence="4">cv. SF193</strain>
        <tissue evidence="2">Leaves</tissue>
    </source>
</reference>
<keyword evidence="1" id="KW-0472">Membrane</keyword>
<dbReference type="Gramene" id="mRNA:HanXRQr2_Chr17g0815901">
    <property type="protein sequence ID" value="CDS:HanXRQr2_Chr17g0815901.1"/>
    <property type="gene ID" value="HanXRQr2_Chr17g0815901"/>
</dbReference>
<organism evidence="3 4">
    <name type="scientific">Helianthus annuus</name>
    <name type="common">Common sunflower</name>
    <dbReference type="NCBI Taxonomy" id="4232"/>
    <lineage>
        <taxon>Eukaryota</taxon>
        <taxon>Viridiplantae</taxon>
        <taxon>Streptophyta</taxon>
        <taxon>Embryophyta</taxon>
        <taxon>Tracheophyta</taxon>
        <taxon>Spermatophyta</taxon>
        <taxon>Magnoliopsida</taxon>
        <taxon>eudicotyledons</taxon>
        <taxon>Gunneridae</taxon>
        <taxon>Pentapetalae</taxon>
        <taxon>asterids</taxon>
        <taxon>campanulids</taxon>
        <taxon>Asterales</taxon>
        <taxon>Asteraceae</taxon>
        <taxon>Asteroideae</taxon>
        <taxon>Heliantheae alliance</taxon>
        <taxon>Heliantheae</taxon>
        <taxon>Helianthus</taxon>
    </lineage>
</organism>
<dbReference type="EMBL" id="CM007897">
    <property type="protein sequence ID" value="OTG18531.1"/>
    <property type="molecule type" value="Genomic_DNA"/>
</dbReference>
<dbReference type="InParanoid" id="A0A251U8A7"/>
<dbReference type="FunCoup" id="A0A251U8A7">
    <property type="interactions" value="191"/>
</dbReference>
<reference evidence="2" key="3">
    <citation type="submission" date="2020-06" db="EMBL/GenBank/DDBJ databases">
        <title>Helianthus annuus Genome sequencing and assembly Release 2.</title>
        <authorList>
            <person name="Gouzy J."/>
            <person name="Langlade N."/>
            <person name="Munos S."/>
        </authorList>
    </citation>
    <scope>NUCLEOTIDE SEQUENCE</scope>
    <source>
        <tissue evidence="2">Leaves</tissue>
    </source>
</reference>
<gene>
    <name evidence="3" type="ORF">HannXRQ_Chr08g0224091</name>
    <name evidence="2" type="ORF">HanXRQr2_Chr17g0815901</name>
</gene>